<feature type="domain" description="BPL/LPL catalytic" evidence="1">
    <location>
        <begin position="29"/>
        <end position="215"/>
    </location>
</feature>
<dbReference type="SUPFAM" id="SSF55681">
    <property type="entry name" value="Class II aaRS and biotin synthetases"/>
    <property type="match status" value="1"/>
</dbReference>
<dbReference type="EMBL" id="PKTG01000109">
    <property type="protein sequence ID" value="PLX16631.1"/>
    <property type="molecule type" value="Genomic_DNA"/>
</dbReference>
<organism evidence="2 3">
    <name type="scientific">Muiribacterium halophilum</name>
    <dbReference type="NCBI Taxonomy" id="2053465"/>
    <lineage>
        <taxon>Bacteria</taxon>
        <taxon>Candidatus Muiribacteriota</taxon>
        <taxon>Candidatus Muiribacteriia</taxon>
        <taxon>Candidatus Muiribacteriales</taxon>
        <taxon>Candidatus Muiribacteriaceae</taxon>
        <taxon>Candidatus Muiribacterium</taxon>
    </lineage>
</organism>
<dbReference type="Gene3D" id="3.30.930.10">
    <property type="entry name" value="Bira Bifunctional Protein, Domain 2"/>
    <property type="match status" value="1"/>
</dbReference>
<gene>
    <name evidence="2" type="ORF">C0601_09835</name>
</gene>
<name>A0A2N5ZD88_MUIH1</name>
<proteinExistence type="predicted"/>
<dbReference type="PROSITE" id="PS51733">
    <property type="entry name" value="BPL_LPL_CATALYTIC"/>
    <property type="match status" value="1"/>
</dbReference>
<dbReference type="InterPro" id="IPR050664">
    <property type="entry name" value="Octanoyltrans_LipM/LipL"/>
</dbReference>
<comment type="caution">
    <text evidence="2">The sequence shown here is derived from an EMBL/GenBank/DDBJ whole genome shotgun (WGS) entry which is preliminary data.</text>
</comment>
<dbReference type="InterPro" id="IPR045864">
    <property type="entry name" value="aa-tRNA-synth_II/BPL/LPL"/>
</dbReference>
<sequence length="226" mass="26293">MKAIYYKNHKSSAAFNMAADLFMKERAHDEDTIFLSFYHWDTPTFSIGKFQDDSSLKEIARKNGFGIIRRPTGGRTVVHQNDLTYSFCAPIHIFEDKSIKGIYKKITSPFIKVFKEMFEDTKFSDAPSKDYHSKVSCFDSLSLYEVKIDGKKALGSAQYKDNDSVLQHGSMYIRLPEVDDPQFSFKNVFSCVDFYDEEFREKVKVEFEKEFGIKFETKEICSFSMM</sequence>
<protein>
    <recommendedName>
        <fullName evidence="1">BPL/LPL catalytic domain-containing protein</fullName>
    </recommendedName>
</protein>
<accession>A0A2N5ZD88</accession>
<reference evidence="2 3" key="1">
    <citation type="submission" date="2017-11" db="EMBL/GenBank/DDBJ databases">
        <title>Genome-resolved metagenomics identifies genetic mobility, metabolic interactions, and unexpected diversity in perchlorate-reducing communities.</title>
        <authorList>
            <person name="Barnum T.P."/>
            <person name="Figueroa I.A."/>
            <person name="Carlstrom C.I."/>
            <person name="Lucas L.N."/>
            <person name="Engelbrektson A.L."/>
            <person name="Coates J.D."/>
        </authorList>
    </citation>
    <scope>NUCLEOTIDE SEQUENCE [LARGE SCALE GENOMIC DNA]</scope>
    <source>
        <strain evidence="2">BM706</strain>
    </source>
</reference>
<dbReference type="InterPro" id="IPR004143">
    <property type="entry name" value="BPL_LPL_catalytic"/>
</dbReference>
<evidence type="ECO:0000313" key="2">
    <source>
        <dbReference type="EMBL" id="PLX16631.1"/>
    </source>
</evidence>
<dbReference type="Pfam" id="PF21948">
    <property type="entry name" value="LplA-B_cat"/>
    <property type="match status" value="1"/>
</dbReference>
<evidence type="ECO:0000259" key="1">
    <source>
        <dbReference type="PROSITE" id="PS51733"/>
    </source>
</evidence>
<dbReference type="PANTHER" id="PTHR43679">
    <property type="entry name" value="OCTANOYLTRANSFERASE LIPM-RELATED"/>
    <property type="match status" value="1"/>
</dbReference>
<dbReference type="PANTHER" id="PTHR43679:SF2">
    <property type="entry name" value="OCTANOYL-[GCVH]:PROTEIN N-OCTANOYLTRANSFERASE"/>
    <property type="match status" value="1"/>
</dbReference>
<dbReference type="Proteomes" id="UP000234857">
    <property type="component" value="Unassembled WGS sequence"/>
</dbReference>
<evidence type="ECO:0000313" key="3">
    <source>
        <dbReference type="Proteomes" id="UP000234857"/>
    </source>
</evidence>
<dbReference type="AlphaFoldDB" id="A0A2N5ZD88"/>